<comment type="caution">
    <text evidence="4">The sequence shown here is derived from an EMBL/GenBank/DDBJ whole genome shotgun (WGS) entry which is preliminary data.</text>
</comment>
<evidence type="ECO:0000313" key="4">
    <source>
        <dbReference type="EMBL" id="MDD7915310.1"/>
    </source>
</evidence>
<dbReference type="Proteomes" id="UP001151478">
    <property type="component" value="Unassembled WGS sequence"/>
</dbReference>
<evidence type="ECO:0000259" key="3">
    <source>
        <dbReference type="Pfam" id="PF18962"/>
    </source>
</evidence>
<keyword evidence="1 2" id="KW-0732">Signal</keyword>
<gene>
    <name evidence="4" type="ORF">N5A56_013215</name>
</gene>
<feature type="chain" id="PRO_5045328661" evidence="2">
    <location>
        <begin position="20"/>
        <end position="541"/>
    </location>
</feature>
<dbReference type="Pfam" id="PF18962">
    <property type="entry name" value="Por_Secre_tail"/>
    <property type="match status" value="1"/>
</dbReference>
<dbReference type="NCBIfam" id="TIGR04183">
    <property type="entry name" value="Por_Secre_tail"/>
    <property type="match status" value="1"/>
</dbReference>
<keyword evidence="5" id="KW-1185">Reference proteome</keyword>
<feature type="signal peptide" evidence="2">
    <location>
        <begin position="1"/>
        <end position="19"/>
    </location>
</feature>
<dbReference type="EMBL" id="JAOSLC020000003">
    <property type="protein sequence ID" value="MDD7915310.1"/>
    <property type="molecule type" value="Genomic_DNA"/>
</dbReference>
<evidence type="ECO:0000256" key="1">
    <source>
        <dbReference type="ARBA" id="ARBA00022729"/>
    </source>
</evidence>
<name>A0ABT5SB20_9FLAO</name>
<organism evidence="4 5">
    <name type="scientific">Polaribacter ponticola</name>
    <dbReference type="NCBI Taxonomy" id="2978475"/>
    <lineage>
        <taxon>Bacteria</taxon>
        <taxon>Pseudomonadati</taxon>
        <taxon>Bacteroidota</taxon>
        <taxon>Flavobacteriia</taxon>
        <taxon>Flavobacteriales</taxon>
        <taxon>Flavobacteriaceae</taxon>
    </lineage>
</organism>
<sequence>MKKITLFLLTILFSAMTYGQTFPTISDANSETWYYIQFERAGGSPAKQGVIQDMGDGINLLTKQARENTDAQLWKVTGTEDNYVITNKLGRSIDYSGSTYKATASTSILINIDADNNDTVEGFEIRRANEPKFMNQNGGGGFERTLGEWTYGDLGNVLNFRLPEDVVGGLEPALTATLPTVGISYHIKFRNGNALLKDMGAGNLAKTAIPEEGDLGQLWKISGTQGDYTLTSDNGNILDFDGAKYTTSASSTVKFTLLENLPGWEIQRVGGDAGDAMNQFGGAGYDKEIGEWLVGDANNPVDFIEAGKIAYYPKMSAGGTDYWYYIQFDSSLGAIADQGDDVTLITAEAAASEDSQLWKATGTLDAFTLTNKSGRTIYYDTATSRYVASSTNSSPFTAIANVDGTSLNLQHDGSSKGINQFGGATLGAELGEWLINDANNLLKFTLASNGPLLSVKNNNIDIITAIYPNPFKDNFSFNMKKSNSRNASVKIYSILGKVVKTDNVVLNNGQGRVDGSSLSKGVYIVQIETEEGKSNLRLIKQ</sequence>
<dbReference type="InterPro" id="IPR026444">
    <property type="entry name" value="Secre_tail"/>
</dbReference>
<reference evidence="4" key="1">
    <citation type="submission" date="2023-02" db="EMBL/GenBank/DDBJ databases">
        <title>Polaribacter ponticola sp. nov., isolated from seawater.</title>
        <authorList>
            <person name="Baek J.H."/>
            <person name="Kim J.M."/>
            <person name="Choi D.G."/>
            <person name="Jeon C.O."/>
        </authorList>
    </citation>
    <scope>NUCLEOTIDE SEQUENCE</scope>
    <source>
        <strain evidence="4">MSW5</strain>
    </source>
</reference>
<evidence type="ECO:0000313" key="5">
    <source>
        <dbReference type="Proteomes" id="UP001151478"/>
    </source>
</evidence>
<proteinExistence type="predicted"/>
<feature type="domain" description="Secretion system C-terminal sorting" evidence="3">
    <location>
        <begin position="466"/>
        <end position="534"/>
    </location>
</feature>
<evidence type="ECO:0000256" key="2">
    <source>
        <dbReference type="SAM" id="SignalP"/>
    </source>
</evidence>
<protein>
    <submittedName>
        <fullName evidence="4">T9SS type A sorting domain-containing protein</fullName>
    </submittedName>
</protein>
<dbReference type="RefSeq" id="WP_265725866.1">
    <property type="nucleotide sequence ID" value="NZ_JAOSLC020000003.1"/>
</dbReference>
<accession>A0ABT5SB20</accession>